<keyword evidence="6" id="KW-0031">Aminopeptidase</keyword>
<dbReference type="SUPFAM" id="SSF53474">
    <property type="entry name" value="alpha/beta-Hydrolases"/>
    <property type="match status" value="2"/>
</dbReference>
<evidence type="ECO:0000259" key="11">
    <source>
        <dbReference type="Pfam" id="PF00561"/>
    </source>
</evidence>
<evidence type="ECO:0000313" key="13">
    <source>
        <dbReference type="EMBL" id="QJF52951.1"/>
    </source>
</evidence>
<evidence type="ECO:0000256" key="5">
    <source>
        <dbReference type="ARBA" id="ARBA00021843"/>
    </source>
</evidence>
<evidence type="ECO:0000256" key="6">
    <source>
        <dbReference type="ARBA" id="ARBA00022438"/>
    </source>
</evidence>
<dbReference type="AlphaFoldDB" id="A0A858SZM3"/>
<dbReference type="InterPro" id="IPR002410">
    <property type="entry name" value="Peptidase_S33"/>
</dbReference>
<evidence type="ECO:0000256" key="10">
    <source>
        <dbReference type="ARBA" id="ARBA00029605"/>
    </source>
</evidence>
<dbReference type="Pfam" id="PF08386">
    <property type="entry name" value="Abhydrolase_4"/>
    <property type="match status" value="1"/>
</dbReference>
<keyword evidence="9 13" id="KW-0378">Hydrolase</keyword>
<organism evidence="13 14">
    <name type="scientific">Roseobacter ponti</name>
    <dbReference type="NCBI Taxonomy" id="1891787"/>
    <lineage>
        <taxon>Bacteria</taxon>
        <taxon>Pseudomonadati</taxon>
        <taxon>Pseudomonadota</taxon>
        <taxon>Alphaproteobacteria</taxon>
        <taxon>Rhodobacterales</taxon>
        <taxon>Roseobacteraceae</taxon>
        <taxon>Roseobacter</taxon>
    </lineage>
</organism>
<dbReference type="GO" id="GO:0005737">
    <property type="term" value="C:cytoplasm"/>
    <property type="evidence" value="ECO:0007669"/>
    <property type="project" value="UniProtKB-SubCell"/>
</dbReference>
<evidence type="ECO:0000313" key="14">
    <source>
        <dbReference type="Proteomes" id="UP000503308"/>
    </source>
</evidence>
<evidence type="ECO:0000256" key="1">
    <source>
        <dbReference type="ARBA" id="ARBA00001585"/>
    </source>
</evidence>
<dbReference type="InterPro" id="IPR013595">
    <property type="entry name" value="Pept_S33_TAP-like_C"/>
</dbReference>
<feature type="domain" description="Peptidase S33 tripeptidyl aminopeptidase-like C-terminal" evidence="12">
    <location>
        <begin position="536"/>
        <end position="619"/>
    </location>
</feature>
<evidence type="ECO:0000256" key="4">
    <source>
        <dbReference type="ARBA" id="ARBA00012568"/>
    </source>
</evidence>
<dbReference type="InterPro" id="IPR000073">
    <property type="entry name" value="AB_hydrolase_1"/>
</dbReference>
<dbReference type="EC" id="3.4.11.5" evidence="4"/>
<keyword evidence="7" id="KW-0963">Cytoplasm</keyword>
<dbReference type="GO" id="GO:0004177">
    <property type="term" value="F:aminopeptidase activity"/>
    <property type="evidence" value="ECO:0007669"/>
    <property type="project" value="UniProtKB-KW"/>
</dbReference>
<name>A0A858SZM3_9RHOB</name>
<keyword evidence="14" id="KW-1185">Reference proteome</keyword>
<dbReference type="InterPro" id="IPR029058">
    <property type="entry name" value="AB_hydrolase_fold"/>
</dbReference>
<protein>
    <recommendedName>
        <fullName evidence="5">Proline iminopeptidase</fullName>
        <ecNumber evidence="4">3.4.11.5</ecNumber>
    </recommendedName>
    <alternativeName>
        <fullName evidence="10">Prolyl aminopeptidase</fullName>
    </alternativeName>
</protein>
<dbReference type="Pfam" id="PF00561">
    <property type="entry name" value="Abhydrolase_1"/>
    <property type="match status" value="1"/>
</dbReference>
<dbReference type="EMBL" id="CP048788">
    <property type="protein sequence ID" value="QJF52951.1"/>
    <property type="molecule type" value="Genomic_DNA"/>
</dbReference>
<dbReference type="Gene3D" id="3.40.50.1820">
    <property type="entry name" value="alpha/beta hydrolase"/>
    <property type="match status" value="2"/>
</dbReference>
<feature type="domain" description="AB hydrolase-1" evidence="11">
    <location>
        <begin position="95"/>
        <end position="238"/>
    </location>
</feature>
<comment type="subcellular location">
    <subcellularLocation>
        <location evidence="2">Cytoplasm</location>
    </subcellularLocation>
</comment>
<evidence type="ECO:0000259" key="12">
    <source>
        <dbReference type="Pfam" id="PF08386"/>
    </source>
</evidence>
<evidence type="ECO:0000256" key="2">
    <source>
        <dbReference type="ARBA" id="ARBA00004496"/>
    </source>
</evidence>
<reference evidence="13 14" key="1">
    <citation type="submission" date="2020-02" db="EMBL/GenBank/DDBJ databases">
        <title>Genome sequence of Roseobacter ponti.</title>
        <authorList>
            <person name="Hollensteiner J."/>
            <person name="Schneider D."/>
            <person name="Poehlein A."/>
            <person name="Daniel R."/>
        </authorList>
    </citation>
    <scope>NUCLEOTIDE SEQUENCE [LARGE SCALE GENOMIC DNA]</scope>
    <source>
        <strain evidence="13 14">DSM 106830</strain>
    </source>
</reference>
<evidence type="ECO:0000256" key="3">
    <source>
        <dbReference type="ARBA" id="ARBA00010088"/>
    </source>
</evidence>
<evidence type="ECO:0000256" key="9">
    <source>
        <dbReference type="ARBA" id="ARBA00022801"/>
    </source>
</evidence>
<evidence type="ECO:0000256" key="8">
    <source>
        <dbReference type="ARBA" id="ARBA00022670"/>
    </source>
</evidence>
<dbReference type="PRINTS" id="PR00793">
    <property type="entry name" value="PROAMNOPTASE"/>
</dbReference>
<dbReference type="KEGG" id="rpon:G3256_18110"/>
<dbReference type="GO" id="GO:0006508">
    <property type="term" value="P:proteolysis"/>
    <property type="evidence" value="ECO:0007669"/>
    <property type="project" value="UniProtKB-KW"/>
</dbReference>
<dbReference type="Proteomes" id="UP000503308">
    <property type="component" value="Chromosome"/>
</dbReference>
<evidence type="ECO:0000256" key="7">
    <source>
        <dbReference type="ARBA" id="ARBA00022490"/>
    </source>
</evidence>
<accession>A0A858SZM3</accession>
<comment type="catalytic activity">
    <reaction evidence="1">
        <text>Release of N-terminal proline from a peptide.</text>
        <dbReference type="EC" id="3.4.11.5"/>
    </reaction>
</comment>
<keyword evidence="8" id="KW-0645">Protease</keyword>
<dbReference type="RefSeq" id="WP_169642168.1">
    <property type="nucleotide sequence ID" value="NZ_CP048788.1"/>
</dbReference>
<gene>
    <name evidence="13" type="ORF">G3256_18110</name>
</gene>
<dbReference type="PANTHER" id="PTHR43722:SF1">
    <property type="entry name" value="PROLINE IMINOPEPTIDASE"/>
    <property type="match status" value="1"/>
</dbReference>
<dbReference type="InterPro" id="IPR005944">
    <property type="entry name" value="Pro_iminopeptidase"/>
</dbReference>
<dbReference type="PANTHER" id="PTHR43722">
    <property type="entry name" value="PROLINE IMINOPEPTIDASE"/>
    <property type="match status" value="1"/>
</dbReference>
<sequence>MEFDKVMAVIAALTGEPVDPAETFGDIARGGHHDAFPVTINRCPSAPGPSEVEGRSIICGSVRVPEDHDAPDAESHINLQFAVMKSRSGTPAEDPLLYLHGGPGSGNLDGLAYFAQVFDPWRQTRDVIMFDQRAAGLSSANVACHETITDQIDAVVRDDKGAVFEACFAELQSSARDLSKYNTLQNAYDTRAVMQTLGYETYNIYGISYGTKLALEVMRSAPDGVRSVILDGVIPPWIPGYDTLATPLNDSMEALVTECAQDTACNAAYPDLGSVLNDVLNKAEAGELTGPDGDVVPLEAVVSMFEMRAKHLSRLSITPYMPAMIYEFARGEALSPAIDLVYGNGFILPDDRMAALRAGVTVNDHESRTLLDLAISQAETLKETDHGLSLTLPALRDAVRRSRDLGPLAAVLDEELSRAGTSALGDPSRTVAMARDFAALVAGSPTAEALTAFVAMHFEGDARARLSAVIAAMNTEEIDEFFRSAAMSVQFSSVSFTNTVDLWIYACQEDIPFNSLAGFEELRSTYAYPAVTTYWTPTTTQYFAICEMFDHHPRENFQVPFASDIPTLAIGGTWDQQTSWKWGAAAISGFSDAQALVFPETGHGSVLYARCVSDIGLAFTHDPGRKFTDTCAQSLKPEFYIAPWVQ</sequence>
<comment type="similarity">
    <text evidence="3">Belongs to the peptidase S33 family.</text>
</comment>
<proteinExistence type="inferred from homology"/>